<evidence type="ECO:0000313" key="1">
    <source>
        <dbReference type="EMBL" id="WOX56251.1"/>
    </source>
</evidence>
<dbReference type="Proteomes" id="UP001626603">
    <property type="component" value="Chromosome"/>
</dbReference>
<protein>
    <submittedName>
        <fullName evidence="1">Uncharacterized protein</fullName>
    </submittedName>
</protein>
<evidence type="ECO:0000313" key="2">
    <source>
        <dbReference type="Proteomes" id="UP001626603"/>
    </source>
</evidence>
<sequence length="89" mass="9244">MNARLSSGIGALFVALLVVSAVYVLAVSAESIVTPLATENLGHIHADGEADSVWISGAGSVQVPAGWNTFTVNCQNENDDLGDGWVRMS</sequence>
<dbReference type="EMBL" id="CP137641">
    <property type="protein sequence ID" value="WOX56251.1"/>
    <property type="molecule type" value="Genomic_DNA"/>
</dbReference>
<gene>
    <name evidence="1" type="ORF">R6Y95_02680</name>
</gene>
<dbReference type="AlphaFoldDB" id="A0ABD8A9Q7"/>
<proteinExistence type="predicted"/>
<organism evidence="1 2">
    <name type="scientific">Methanoculleus palmolei</name>
    <dbReference type="NCBI Taxonomy" id="72612"/>
    <lineage>
        <taxon>Archaea</taxon>
        <taxon>Methanobacteriati</taxon>
        <taxon>Methanobacteriota</taxon>
        <taxon>Stenosarchaea group</taxon>
        <taxon>Methanomicrobia</taxon>
        <taxon>Methanomicrobiales</taxon>
        <taxon>Methanomicrobiaceae</taxon>
        <taxon>Methanoculleus</taxon>
    </lineage>
</organism>
<reference evidence="1 2" key="1">
    <citation type="submission" date="2023-10" db="EMBL/GenBank/DDBJ databases">
        <title>The complete genome sequence of Methanoculleus palmolei DSM 4273.</title>
        <authorList>
            <person name="Lai S.-J."/>
            <person name="You Y.-T."/>
            <person name="Chen S.-C."/>
        </authorList>
    </citation>
    <scope>NUCLEOTIDE SEQUENCE [LARGE SCALE GENOMIC DNA]</scope>
    <source>
        <strain evidence="1 2">DSM 4273</strain>
    </source>
</reference>
<keyword evidence="2" id="KW-1185">Reference proteome</keyword>
<name>A0ABD8A9Q7_9EURY</name>
<accession>A0ABD8A9Q7</accession>